<dbReference type="Proteomes" id="UP000650424">
    <property type="component" value="Unassembled WGS sequence"/>
</dbReference>
<name>A0ABR6ZRJ6_9BURK</name>
<dbReference type="SUPFAM" id="SSF53271">
    <property type="entry name" value="PRTase-like"/>
    <property type="match status" value="1"/>
</dbReference>
<protein>
    <submittedName>
        <fullName evidence="4">ComF family protein</fullName>
    </submittedName>
</protein>
<proteinExistence type="inferred from homology"/>
<comment type="similarity">
    <text evidence="1">Belongs to the ComF/GntX family.</text>
</comment>
<dbReference type="InterPro" id="IPR051910">
    <property type="entry name" value="ComF/GntX_DNA_util-trans"/>
</dbReference>
<dbReference type="InterPro" id="IPR044005">
    <property type="entry name" value="DZR_2"/>
</dbReference>
<dbReference type="CDD" id="cd06223">
    <property type="entry name" value="PRTases_typeI"/>
    <property type="match status" value="1"/>
</dbReference>
<dbReference type="Pfam" id="PF18912">
    <property type="entry name" value="DZR_2"/>
    <property type="match status" value="1"/>
</dbReference>
<evidence type="ECO:0000259" key="2">
    <source>
        <dbReference type="Pfam" id="PF00156"/>
    </source>
</evidence>
<feature type="domain" description="Double zinc ribbon" evidence="3">
    <location>
        <begin position="16"/>
        <end position="74"/>
    </location>
</feature>
<dbReference type="PANTHER" id="PTHR47505">
    <property type="entry name" value="DNA UTILIZATION PROTEIN YHGH"/>
    <property type="match status" value="1"/>
</dbReference>
<dbReference type="Pfam" id="PF00156">
    <property type="entry name" value="Pribosyltran"/>
    <property type="match status" value="1"/>
</dbReference>
<evidence type="ECO:0000313" key="5">
    <source>
        <dbReference type="Proteomes" id="UP000650424"/>
    </source>
</evidence>
<keyword evidence="5" id="KW-1185">Reference proteome</keyword>
<evidence type="ECO:0000313" key="4">
    <source>
        <dbReference type="EMBL" id="MBC3918522.1"/>
    </source>
</evidence>
<accession>A0ABR6ZRJ6</accession>
<feature type="domain" description="Phosphoribosyltransferase" evidence="2">
    <location>
        <begin position="150"/>
        <end position="245"/>
    </location>
</feature>
<evidence type="ECO:0000259" key="3">
    <source>
        <dbReference type="Pfam" id="PF18912"/>
    </source>
</evidence>
<dbReference type="InterPro" id="IPR029057">
    <property type="entry name" value="PRTase-like"/>
</dbReference>
<reference evidence="4 5" key="1">
    <citation type="submission" date="2020-08" db="EMBL/GenBank/DDBJ databases">
        <title>Novel species isolated from subtropical streams in China.</title>
        <authorList>
            <person name="Lu H."/>
        </authorList>
    </citation>
    <scope>NUCLEOTIDE SEQUENCE [LARGE SCALE GENOMIC DNA]</scope>
    <source>
        <strain evidence="4 5">CY18W</strain>
    </source>
</reference>
<comment type="caution">
    <text evidence="4">The sequence shown here is derived from an EMBL/GenBank/DDBJ whole genome shotgun (WGS) entry which is preliminary data.</text>
</comment>
<dbReference type="PANTHER" id="PTHR47505:SF1">
    <property type="entry name" value="DNA UTILIZATION PROTEIN YHGH"/>
    <property type="match status" value="1"/>
</dbReference>
<dbReference type="RefSeq" id="WP_186947779.1">
    <property type="nucleotide sequence ID" value="NZ_JACOGF010000006.1"/>
</dbReference>
<dbReference type="Gene3D" id="3.40.50.2020">
    <property type="match status" value="1"/>
</dbReference>
<organism evidence="4 5">
    <name type="scientific">Undibacterium hunanense</name>
    <dbReference type="NCBI Taxonomy" id="2762292"/>
    <lineage>
        <taxon>Bacteria</taxon>
        <taxon>Pseudomonadati</taxon>
        <taxon>Pseudomonadota</taxon>
        <taxon>Betaproteobacteria</taxon>
        <taxon>Burkholderiales</taxon>
        <taxon>Oxalobacteraceae</taxon>
        <taxon>Undibacterium</taxon>
    </lineage>
</organism>
<dbReference type="InterPro" id="IPR000836">
    <property type="entry name" value="PRTase_dom"/>
</dbReference>
<evidence type="ECO:0000256" key="1">
    <source>
        <dbReference type="ARBA" id="ARBA00008007"/>
    </source>
</evidence>
<dbReference type="EMBL" id="JACOGF010000006">
    <property type="protein sequence ID" value="MBC3918522.1"/>
    <property type="molecule type" value="Genomic_DNA"/>
</dbReference>
<sequence>MQGLPGALLHHLKNSLSALLPGSCALCRQAASITDMAVCAACRYAYFARQQERCLQCALPLPANAVSPRCGDCLRNPPAFDMTVAVCDYAAPQDQLVLALKFGHELALAPWFALMLRDSILRRPAFELPHYLCAVPLGTQRLAERGFNQALEIARPLSRQLGVPLHTGLLHRSRETARQSSLPIDARARNIRQAFSLDEHELHAVKDLHIGIIDDVMTTGMTMHEIATMLKRYGAAKVSTYVFARTPPHL</sequence>
<gene>
    <name evidence="4" type="ORF">H8L32_13600</name>
</gene>